<evidence type="ECO:0000256" key="2">
    <source>
        <dbReference type="ARBA" id="ARBA00022692"/>
    </source>
</evidence>
<dbReference type="InterPro" id="IPR051694">
    <property type="entry name" value="Immunoregulatory_rcpt-like"/>
</dbReference>
<feature type="chain" id="PRO_5012461110" description="Peptidase A1 domain-containing protein" evidence="7">
    <location>
        <begin position="30"/>
        <end position="584"/>
    </location>
</feature>
<evidence type="ECO:0000313" key="9">
    <source>
        <dbReference type="EMBL" id="OQE18608.1"/>
    </source>
</evidence>
<feature type="region of interest" description="Disordered" evidence="5">
    <location>
        <begin position="522"/>
        <end position="584"/>
    </location>
</feature>
<keyword evidence="10" id="KW-1185">Reference proteome</keyword>
<feature type="region of interest" description="Disordered" evidence="5">
    <location>
        <begin position="467"/>
        <end position="487"/>
    </location>
</feature>
<feature type="domain" description="Peptidase A1" evidence="8">
    <location>
        <begin position="49"/>
        <end position="419"/>
    </location>
</feature>
<evidence type="ECO:0000256" key="5">
    <source>
        <dbReference type="SAM" id="MobiDB-lite"/>
    </source>
</evidence>
<protein>
    <recommendedName>
        <fullName evidence="8">Peptidase A1 domain-containing protein</fullName>
    </recommendedName>
</protein>
<evidence type="ECO:0000259" key="8">
    <source>
        <dbReference type="PROSITE" id="PS51767"/>
    </source>
</evidence>
<dbReference type="InterPro" id="IPR021109">
    <property type="entry name" value="Peptidase_aspartic_dom_sf"/>
</dbReference>
<keyword evidence="4 6" id="KW-0472">Membrane</keyword>
<dbReference type="PROSITE" id="PS51767">
    <property type="entry name" value="PEPTIDASE_A1"/>
    <property type="match status" value="1"/>
</dbReference>
<evidence type="ECO:0000256" key="4">
    <source>
        <dbReference type="ARBA" id="ARBA00023136"/>
    </source>
</evidence>
<evidence type="ECO:0000313" key="10">
    <source>
        <dbReference type="Proteomes" id="UP000191285"/>
    </source>
</evidence>
<feature type="signal peptide" evidence="7">
    <location>
        <begin position="1"/>
        <end position="29"/>
    </location>
</feature>
<evidence type="ECO:0000256" key="7">
    <source>
        <dbReference type="SAM" id="SignalP"/>
    </source>
</evidence>
<proteinExistence type="predicted"/>
<name>A0A1V6SXB1_9EURO</name>
<keyword evidence="2 6" id="KW-0812">Transmembrane</keyword>
<sequence>MGKAPNTIFPGILALLASWIIFNVEVTLADSPFPLTWSDKSFGPDGPWQAVSVSIGKPSQQVSLYPGGTWSSTVLLTGICDNRTISTTCYAADSGLYDRNKSHTVGDDANNSKHYKPAVLGALPGKASQRVFYDDFDIGLHAIVPNVSITGIDDGYQTYPNGHNYPLQVGSLSMGAPQLNHVWGYTMTFVPSYLYTSGGQRKTPSYSYALHIGSASLGIPGSAILGGYDKNRIMGEVSSQPFTPYASNPGGNLIIGLQDIGVGVATGGSPWSFNQKSGLLSEANSSLVPPITMELAPIRPYMYLPQSTCDSIASLLPVKFDSGLGLYLWDTDNDQYRRIIKSPAYLSFLFQKDSTNNKNITIKVPFALLNLTLEEPLVEKATPYFPCFPTTGTYMLGRAFLQAAFIAENYGTGSGYGSWFLAQAPGPGLVDISDQKVIEEDADKIPATDNSWEVSWNSYWTPLSSAIDNSTNSTSDSTSSSSSELSQGGTIGVGVGVGVGGTAVLCLIVWFLARRRQKKKQGLNAVPATANCNGPSKETNGGDRTLRPKENWQSYSPQEMGHNVPNTLFEAPGTPRKEERYELY</sequence>
<dbReference type="GO" id="GO:0016020">
    <property type="term" value="C:membrane"/>
    <property type="evidence" value="ECO:0007669"/>
    <property type="project" value="UniProtKB-SubCell"/>
</dbReference>
<feature type="compositionally biased region" description="Polar residues" evidence="5">
    <location>
        <begin position="530"/>
        <end position="539"/>
    </location>
</feature>
<evidence type="ECO:0000256" key="3">
    <source>
        <dbReference type="ARBA" id="ARBA00022989"/>
    </source>
</evidence>
<dbReference type="AlphaFoldDB" id="A0A1V6SXB1"/>
<feature type="compositionally biased region" description="Basic and acidic residues" evidence="5">
    <location>
        <begin position="540"/>
        <end position="550"/>
    </location>
</feature>
<accession>A0A1V6SXB1</accession>
<dbReference type="EMBL" id="MLKD01000017">
    <property type="protein sequence ID" value="OQE18608.1"/>
    <property type="molecule type" value="Genomic_DNA"/>
</dbReference>
<dbReference type="GO" id="GO:0071944">
    <property type="term" value="C:cell periphery"/>
    <property type="evidence" value="ECO:0007669"/>
    <property type="project" value="UniProtKB-ARBA"/>
</dbReference>
<dbReference type="OrthoDB" id="4074350at2759"/>
<dbReference type="Gene3D" id="2.40.70.10">
    <property type="entry name" value="Acid Proteases"/>
    <property type="match status" value="1"/>
</dbReference>
<organism evidence="9 10">
    <name type="scientific">Penicillium steckii</name>
    <dbReference type="NCBI Taxonomy" id="303698"/>
    <lineage>
        <taxon>Eukaryota</taxon>
        <taxon>Fungi</taxon>
        <taxon>Dikarya</taxon>
        <taxon>Ascomycota</taxon>
        <taxon>Pezizomycotina</taxon>
        <taxon>Eurotiomycetes</taxon>
        <taxon>Eurotiomycetidae</taxon>
        <taxon>Eurotiales</taxon>
        <taxon>Aspergillaceae</taxon>
        <taxon>Penicillium</taxon>
    </lineage>
</organism>
<dbReference type="PANTHER" id="PTHR15549">
    <property type="entry name" value="PAIRED IMMUNOGLOBULIN-LIKE TYPE 2 RECEPTOR"/>
    <property type="match status" value="1"/>
</dbReference>
<evidence type="ECO:0000256" key="1">
    <source>
        <dbReference type="ARBA" id="ARBA00004167"/>
    </source>
</evidence>
<reference evidence="10" key="1">
    <citation type="journal article" date="2017" name="Nat. Microbiol.">
        <title>Global analysis of biosynthetic gene clusters reveals vast potential of secondary metabolite production in Penicillium species.</title>
        <authorList>
            <person name="Nielsen J.C."/>
            <person name="Grijseels S."/>
            <person name="Prigent S."/>
            <person name="Ji B."/>
            <person name="Dainat J."/>
            <person name="Nielsen K.F."/>
            <person name="Frisvad J.C."/>
            <person name="Workman M."/>
            <person name="Nielsen J."/>
        </authorList>
    </citation>
    <scope>NUCLEOTIDE SEQUENCE [LARGE SCALE GENOMIC DNA]</scope>
    <source>
        <strain evidence="10">IBT 24891</strain>
    </source>
</reference>
<feature type="compositionally biased region" description="Basic and acidic residues" evidence="5">
    <location>
        <begin position="575"/>
        <end position="584"/>
    </location>
</feature>
<dbReference type="Proteomes" id="UP000191285">
    <property type="component" value="Unassembled WGS sequence"/>
</dbReference>
<dbReference type="STRING" id="303698.A0A1V6SXB1"/>
<keyword evidence="3 6" id="KW-1133">Transmembrane helix</keyword>
<keyword evidence="7" id="KW-0732">Signal</keyword>
<comment type="caution">
    <text evidence="9">The sequence shown here is derived from an EMBL/GenBank/DDBJ whole genome shotgun (WGS) entry which is preliminary data.</text>
</comment>
<gene>
    <name evidence="9" type="ORF">PENSTE_c017G06030</name>
</gene>
<feature type="transmembrane region" description="Helical" evidence="6">
    <location>
        <begin position="491"/>
        <end position="513"/>
    </location>
</feature>
<comment type="subcellular location">
    <subcellularLocation>
        <location evidence="1">Membrane</location>
        <topology evidence="1">Single-pass membrane protein</topology>
    </subcellularLocation>
</comment>
<dbReference type="InterPro" id="IPR033121">
    <property type="entry name" value="PEPTIDASE_A1"/>
</dbReference>
<dbReference type="SUPFAM" id="SSF50630">
    <property type="entry name" value="Acid proteases"/>
    <property type="match status" value="1"/>
</dbReference>
<feature type="compositionally biased region" description="Low complexity" evidence="5">
    <location>
        <begin position="467"/>
        <end position="483"/>
    </location>
</feature>
<evidence type="ECO:0000256" key="6">
    <source>
        <dbReference type="SAM" id="Phobius"/>
    </source>
</evidence>